<feature type="compositionally biased region" description="Basic and acidic residues" evidence="1">
    <location>
        <begin position="1"/>
        <end position="12"/>
    </location>
</feature>
<dbReference type="OrthoDB" id="9815745at2"/>
<dbReference type="PROSITE" id="PS51379">
    <property type="entry name" value="4FE4S_FER_2"/>
    <property type="match status" value="1"/>
</dbReference>
<accession>A0A845QWY3</accession>
<proteinExistence type="predicted"/>
<organism evidence="3 4">
    <name type="scientific">Senegalia massiliensis</name>
    <dbReference type="NCBI Taxonomy" id="1720316"/>
    <lineage>
        <taxon>Bacteria</taxon>
        <taxon>Bacillati</taxon>
        <taxon>Bacillota</taxon>
        <taxon>Clostridia</taxon>
        <taxon>Eubacteriales</taxon>
        <taxon>Clostridiaceae</taxon>
        <taxon>Senegalia</taxon>
    </lineage>
</organism>
<sequence length="339" mass="38980">MFSRMNLEEGSKDYNNYYNNHPEKKEKDDEIRNKPEICGEGTATYDPINSKIAEANFKFLNDIKKISEGIPALEKVDVNSETITRRIKGLSKHFGAVKVGITRMRNYHWYSNRGRDNETYGDKVNSNHKYGIVFAVKMDKEMLNRSPQVSEIIDTSNAYVKASIIGMQISYFLRELGYEARNHMDANYLAVLPLVARDAGIGDIGRNGIIITKEYGQMIRLGLITTNIPLIEDEYKDFGLNNFCERCNRCLRTCPGKAIPKDKKDINGINRWQINQEDCYNMWRILGTDCGICISSCPFSQGVDIENIKSNKDIDEALKEHDEKYGIRPYIRTQPEWLK</sequence>
<comment type="caution">
    <text evidence="3">The sequence shown here is derived from an EMBL/GenBank/DDBJ whole genome shotgun (WGS) entry which is preliminary data.</text>
</comment>
<evidence type="ECO:0000256" key="1">
    <source>
        <dbReference type="SAM" id="MobiDB-lite"/>
    </source>
</evidence>
<feature type="region of interest" description="Disordered" evidence="1">
    <location>
        <begin position="1"/>
        <end position="30"/>
    </location>
</feature>
<name>A0A845QWY3_9CLOT</name>
<evidence type="ECO:0000313" key="3">
    <source>
        <dbReference type="EMBL" id="NBI07447.1"/>
    </source>
</evidence>
<dbReference type="InterPro" id="IPR017896">
    <property type="entry name" value="4Fe4S_Fe-S-bd"/>
</dbReference>
<feature type="domain" description="4Fe-4S ferredoxin-type" evidence="2">
    <location>
        <begin position="234"/>
        <end position="264"/>
    </location>
</feature>
<evidence type="ECO:0000313" key="4">
    <source>
        <dbReference type="Proteomes" id="UP000467132"/>
    </source>
</evidence>
<reference evidence="3 4" key="1">
    <citation type="submission" date="2018-08" db="EMBL/GenBank/DDBJ databases">
        <title>Murine metabolic-syndrome-specific gut microbial biobank.</title>
        <authorList>
            <person name="Liu C."/>
        </authorList>
    </citation>
    <scope>NUCLEOTIDE SEQUENCE [LARGE SCALE GENOMIC DNA]</scope>
    <source>
        <strain evidence="3 4">583</strain>
    </source>
</reference>
<dbReference type="Pfam" id="PF12838">
    <property type="entry name" value="Fer4_7"/>
    <property type="match status" value="1"/>
</dbReference>
<dbReference type="AlphaFoldDB" id="A0A845QWY3"/>
<dbReference type="SUPFAM" id="SSF54862">
    <property type="entry name" value="4Fe-4S ferredoxins"/>
    <property type="match status" value="1"/>
</dbReference>
<gene>
    <name evidence="3" type="ORF">D3Z33_11360</name>
</gene>
<feature type="compositionally biased region" description="Basic and acidic residues" evidence="1">
    <location>
        <begin position="21"/>
        <end position="30"/>
    </location>
</feature>
<dbReference type="PANTHER" id="PTHR42827">
    <property type="entry name" value="IRON-SULFUR CLUSTER-BINDING PROTEIN-RELATED"/>
    <property type="match status" value="1"/>
</dbReference>
<dbReference type="PANTHER" id="PTHR42827:SF1">
    <property type="entry name" value="IRON-SULFUR CLUSTER-BINDING PROTEIN"/>
    <property type="match status" value="1"/>
</dbReference>
<dbReference type="Gene3D" id="3.30.70.20">
    <property type="match status" value="1"/>
</dbReference>
<dbReference type="EMBL" id="QXXA01000012">
    <property type="protein sequence ID" value="NBI07447.1"/>
    <property type="molecule type" value="Genomic_DNA"/>
</dbReference>
<dbReference type="Proteomes" id="UP000467132">
    <property type="component" value="Unassembled WGS sequence"/>
</dbReference>
<keyword evidence="4" id="KW-1185">Reference proteome</keyword>
<protein>
    <submittedName>
        <fullName evidence="3">4Fe-4S dicluster domain-containing protein</fullName>
    </submittedName>
</protein>
<evidence type="ECO:0000259" key="2">
    <source>
        <dbReference type="PROSITE" id="PS51379"/>
    </source>
</evidence>